<organism evidence="2">
    <name type="scientific">Aureococcus anophagefferens</name>
    <name type="common">Harmful bloom alga</name>
    <dbReference type="NCBI Taxonomy" id="44056"/>
    <lineage>
        <taxon>Eukaryota</taxon>
        <taxon>Sar</taxon>
        <taxon>Stramenopiles</taxon>
        <taxon>Ochrophyta</taxon>
        <taxon>Pelagophyceae</taxon>
        <taxon>Pelagomonadales</taxon>
        <taxon>Pelagomonadaceae</taxon>
        <taxon>Aureococcus</taxon>
    </lineage>
</organism>
<keyword evidence="2" id="KW-1185">Reference proteome</keyword>
<dbReference type="EMBL" id="GL833196">
    <property type="protein sequence ID" value="EGB03114.1"/>
    <property type="molecule type" value="Genomic_DNA"/>
</dbReference>
<gene>
    <name evidence="1" type="ORF">AURANDRAFT_68293</name>
</gene>
<dbReference type="InParanoid" id="F0YP50"/>
<protein>
    <submittedName>
        <fullName evidence="1">Uncharacterized protein</fullName>
    </submittedName>
</protein>
<proteinExistence type="predicted"/>
<dbReference type="RefSeq" id="XP_009042189.1">
    <property type="nucleotide sequence ID" value="XM_009043941.1"/>
</dbReference>
<dbReference type="Proteomes" id="UP000002729">
    <property type="component" value="Unassembled WGS sequence"/>
</dbReference>
<accession>F0YP50</accession>
<sequence>MAGAGPPTRSARQPRAAAKGRQLVFEVNHRLIYRPLWHTRKGLADELTLPKAGAGALFNSIAVTSGGALIDQRLSYNVWRTVQHVQKAGVASSSVMNTLLGCSSDKVKGVTISKGESKTFCDPIKNHASIFVAQTHYLPMFGGELEMVSNYVLPTSWASGRRPQHRSSTHIFSLKVWNLFFQELVNKIHGGVLTFEGQGYGVSTNTLAQVSGQAYTNAQKVDFVMTPKTTQNGTSLSRPHNDVKSVFVKNYLTSYGLLSNGQLVEATRSCRASDAEALAMSLIELNMLDDIEQAGLVYKDQAELSVLSLVLSAFVLSRTEMKKNCARGVILSTLPTVSSSILLLRQATIKQSPLTLSHIIEGRLMFPLTDS</sequence>
<evidence type="ECO:0000313" key="1">
    <source>
        <dbReference type="EMBL" id="EGB03114.1"/>
    </source>
</evidence>
<evidence type="ECO:0000313" key="2">
    <source>
        <dbReference type="Proteomes" id="UP000002729"/>
    </source>
</evidence>
<dbReference type="KEGG" id="aaf:AURANDRAFT_68293"/>
<name>F0YP50_AURAN</name>
<dbReference type="AlphaFoldDB" id="F0YP50"/>
<dbReference type="GeneID" id="20226715"/>
<reference evidence="1 2" key="1">
    <citation type="journal article" date="2011" name="Proc. Natl. Acad. Sci. U.S.A.">
        <title>Niche of harmful alga Aureococcus anophagefferens revealed through ecogenomics.</title>
        <authorList>
            <person name="Gobler C.J."/>
            <person name="Berry D.L."/>
            <person name="Dyhrman S.T."/>
            <person name="Wilhelm S.W."/>
            <person name="Salamov A."/>
            <person name="Lobanov A.V."/>
            <person name="Zhang Y."/>
            <person name="Collier J.L."/>
            <person name="Wurch L.L."/>
            <person name="Kustka A.B."/>
            <person name="Dill B.D."/>
            <person name="Shah M."/>
            <person name="VerBerkmoes N.C."/>
            <person name="Kuo A."/>
            <person name="Terry A."/>
            <person name="Pangilinan J."/>
            <person name="Lindquist E.A."/>
            <person name="Lucas S."/>
            <person name="Paulsen I.T."/>
            <person name="Hattenrath-Lehmann T.K."/>
            <person name="Talmage S.C."/>
            <person name="Walker E.A."/>
            <person name="Koch F."/>
            <person name="Burson A.M."/>
            <person name="Marcoval M.A."/>
            <person name="Tang Y.Z."/>
            <person name="Lecleir G.R."/>
            <person name="Coyne K.J."/>
            <person name="Berg G.M."/>
            <person name="Bertrand E.M."/>
            <person name="Saito M.A."/>
            <person name="Gladyshev V.N."/>
            <person name="Grigoriev I.V."/>
        </authorList>
    </citation>
    <scope>NUCLEOTIDE SEQUENCE [LARGE SCALE GENOMIC DNA]</scope>
    <source>
        <strain evidence="2">CCMP 1984</strain>
    </source>
</reference>